<evidence type="ECO:0000313" key="1">
    <source>
        <dbReference type="EMBL" id="KAJ8378794.1"/>
    </source>
</evidence>
<organism evidence="1 2">
    <name type="scientific">Aldrovandia affinis</name>
    <dbReference type="NCBI Taxonomy" id="143900"/>
    <lineage>
        <taxon>Eukaryota</taxon>
        <taxon>Metazoa</taxon>
        <taxon>Chordata</taxon>
        <taxon>Craniata</taxon>
        <taxon>Vertebrata</taxon>
        <taxon>Euteleostomi</taxon>
        <taxon>Actinopterygii</taxon>
        <taxon>Neopterygii</taxon>
        <taxon>Teleostei</taxon>
        <taxon>Notacanthiformes</taxon>
        <taxon>Halosauridae</taxon>
        <taxon>Aldrovandia</taxon>
    </lineage>
</organism>
<evidence type="ECO:0000313" key="2">
    <source>
        <dbReference type="Proteomes" id="UP001221898"/>
    </source>
</evidence>
<protein>
    <submittedName>
        <fullName evidence="1">Uncharacterized protein</fullName>
    </submittedName>
</protein>
<sequence length="83" mass="8899">MTQTGDSPLQICCTIVFLNREALSRSRAGWLGRSEGSAEGMFSFVRFALSPRQHSPLVAVGAPVLPSRFEAITESVCPSVSSI</sequence>
<accession>A0AAD7RHF6</accession>
<dbReference type="Proteomes" id="UP001221898">
    <property type="component" value="Unassembled WGS sequence"/>
</dbReference>
<dbReference type="AlphaFoldDB" id="A0AAD7RHF6"/>
<proteinExistence type="predicted"/>
<name>A0AAD7RHF6_9TELE</name>
<dbReference type="EMBL" id="JAINUG010000310">
    <property type="protein sequence ID" value="KAJ8378794.1"/>
    <property type="molecule type" value="Genomic_DNA"/>
</dbReference>
<keyword evidence="2" id="KW-1185">Reference proteome</keyword>
<reference evidence="1" key="1">
    <citation type="journal article" date="2023" name="Science">
        <title>Genome structures resolve the early diversification of teleost fishes.</title>
        <authorList>
            <person name="Parey E."/>
            <person name="Louis A."/>
            <person name="Montfort J."/>
            <person name="Bouchez O."/>
            <person name="Roques C."/>
            <person name="Iampietro C."/>
            <person name="Lluch J."/>
            <person name="Castinel A."/>
            <person name="Donnadieu C."/>
            <person name="Desvignes T."/>
            <person name="Floi Bucao C."/>
            <person name="Jouanno E."/>
            <person name="Wen M."/>
            <person name="Mejri S."/>
            <person name="Dirks R."/>
            <person name="Jansen H."/>
            <person name="Henkel C."/>
            <person name="Chen W.J."/>
            <person name="Zahm M."/>
            <person name="Cabau C."/>
            <person name="Klopp C."/>
            <person name="Thompson A.W."/>
            <person name="Robinson-Rechavi M."/>
            <person name="Braasch I."/>
            <person name="Lecointre G."/>
            <person name="Bobe J."/>
            <person name="Postlethwait J.H."/>
            <person name="Berthelot C."/>
            <person name="Roest Crollius H."/>
            <person name="Guiguen Y."/>
        </authorList>
    </citation>
    <scope>NUCLEOTIDE SEQUENCE</scope>
    <source>
        <strain evidence="1">NC1722</strain>
    </source>
</reference>
<comment type="caution">
    <text evidence="1">The sequence shown here is derived from an EMBL/GenBank/DDBJ whole genome shotgun (WGS) entry which is preliminary data.</text>
</comment>
<gene>
    <name evidence="1" type="ORF">AAFF_G00236110</name>
</gene>